<feature type="region of interest" description="Disordered" evidence="7">
    <location>
        <begin position="943"/>
        <end position="998"/>
    </location>
</feature>
<feature type="compositionally biased region" description="Basic residues" evidence="7">
    <location>
        <begin position="1032"/>
        <end position="1044"/>
    </location>
</feature>
<keyword evidence="5" id="KW-0539">Nucleus</keyword>
<feature type="compositionally biased region" description="Basic residues" evidence="7">
    <location>
        <begin position="203"/>
        <end position="222"/>
    </location>
</feature>
<dbReference type="PRINTS" id="PR00929">
    <property type="entry name" value="ATHOOK"/>
</dbReference>
<feature type="domain" description="PHD-type" evidence="8">
    <location>
        <begin position="787"/>
        <end position="846"/>
    </location>
</feature>
<dbReference type="SMART" id="SM00384">
    <property type="entry name" value="AT_hook"/>
    <property type="match status" value="5"/>
</dbReference>
<dbReference type="GO" id="GO:0003677">
    <property type="term" value="F:DNA binding"/>
    <property type="evidence" value="ECO:0007669"/>
    <property type="project" value="InterPro"/>
</dbReference>
<dbReference type="PANTHER" id="PTHR12628:SF10">
    <property type="entry name" value="HOMEOBOX DOMAIN-CONTAINING PROTEIN"/>
    <property type="match status" value="1"/>
</dbReference>
<feature type="compositionally biased region" description="Acidic residues" evidence="7">
    <location>
        <begin position="879"/>
        <end position="888"/>
    </location>
</feature>
<feature type="compositionally biased region" description="Polar residues" evidence="7">
    <location>
        <begin position="1151"/>
        <end position="1163"/>
    </location>
</feature>
<dbReference type="GO" id="GO:0005634">
    <property type="term" value="C:nucleus"/>
    <property type="evidence" value="ECO:0007669"/>
    <property type="project" value="UniProtKB-SubCell"/>
</dbReference>
<feature type="region of interest" description="Disordered" evidence="7">
    <location>
        <begin position="1013"/>
        <end position="1086"/>
    </location>
</feature>
<dbReference type="InterPro" id="IPR017956">
    <property type="entry name" value="AT_hook_DNA-bd_motif"/>
</dbReference>
<feature type="region of interest" description="Disordered" evidence="7">
    <location>
        <begin position="544"/>
        <end position="565"/>
    </location>
</feature>
<feature type="compositionally biased region" description="Acidic residues" evidence="7">
    <location>
        <begin position="980"/>
        <end position="994"/>
    </location>
</feature>
<gene>
    <name evidence="9" type="ORF">DBRI00130_LOCUS18786</name>
</gene>
<feature type="compositionally biased region" description="Polar residues" evidence="7">
    <location>
        <begin position="1045"/>
        <end position="1059"/>
    </location>
</feature>
<sequence length="1238" mass="138624">MEDKESSCPSSDKLSPSPKPKSLPAKIMAAAPPSLYVLESIPTGSSSSLSSKKEFSSPSSPQKKRGPGRPRKSPQTPPAPPKSSSPRKRGRPPGKSKNKDPNHSNTTPKTTSPNKEDENDNKTINTPEHNKNKDITTNANIDKNDNHNPDTNNVTSTDEQNASNHITSATTTTNRKKRNRAPTRRLLEQLSYTARESMTTTSTKKKKRRGRPPGSKSVKKKTFTFEDKTPMGTTCTDVGIYSSVHSSYDDYENNCDEDEEDGEDEIICCVCHCAVDYSDESLFESANGSGDGDDNCNDYAVNDREDKKIVESIHGKEKNSYHADSTKQYKKSGNSAEEEDIITETKIVEKPPLLPRNLYDPQNGILLCDTPGCNRAYHQRCHFVPVFVIPRGDWHCLICSYGQSLHNSRHSVYSPSKERTPPTTSKEIETHHTFQQSDLMRLFQAKLYQVTLQEEESKEKLLDSSVVSKLNFAANGSVMARTDSAKNAPTIIAHNAHLLSETAANVVAASSSADISPNFIPQKTDRVNKGFDQLDQSLVHSKQTLSFKSSPQSSPKSPPLVPSITNHSLKPVSLDNIKDIYNRQSADNGYFSTALQRSLIPLDQLQKQFEHCASMLKSSLLHLELTTRIKSTINQSLARIRRSQDTLRAYTETDRSRKSILSTYEKTQRLPQEIVQSFSNLAKGKLKIRETLESLDKFIKGHDDVGMLLSWLRRKEGKRDNDAPGREKVVDSIVEKYPFWFSAEVVSNQRIVPRISSHTKEQTNSDENGHASQNGGSDDEDLIETDDLACAVCFCGTSTDTNDLLLCDGEGCNRCFHMNCVTPRVTQQELEDDKDGSWFCPYCTNLAVLVHYAQVEYLGDEWEERLRRKEQYKRHHQQDEEEDNEDNESTSSWDNAADVFPEAEYENAVAVKWGHGVRDKETDDLLSSFLGCFLGKNNQNFGGDENSADVMILDGDDEDEDEDEDYDEDEEKEATGNDDNSLDTDESNSDETSLEDMSSIECGVDKSELDALSSCSSLDSGDNEEEEDASAKKTKTRRSKRAQRHNNSSANKATPSSLSSREKKDVTMSDVGDLDEANILLGKRRRTKVDYRRLNDAMFGDVTAMEAAILFGEDDDYHYYEQEADGSGKRKRGRSRKNPPHLEEVKDVAKKQNSVKQLNNGATPQKRGRPPKKLPIEEINLVHNVDEATPPSLSPRVEEVKDVAKKQNMGKQSNNGATPKKRGRAKLHLPRYLRVQRK</sequence>
<dbReference type="AlphaFoldDB" id="A0A7S4RHQ4"/>
<dbReference type="PROSITE" id="PS50016">
    <property type="entry name" value="ZF_PHD_2"/>
    <property type="match status" value="1"/>
</dbReference>
<dbReference type="Pfam" id="PF00628">
    <property type="entry name" value="PHD"/>
    <property type="match status" value="1"/>
</dbReference>
<feature type="region of interest" description="Disordered" evidence="7">
    <location>
        <begin position="873"/>
        <end position="893"/>
    </location>
</feature>
<proteinExistence type="predicted"/>
<feature type="compositionally biased region" description="Basic and acidic residues" evidence="7">
    <location>
        <begin position="1196"/>
        <end position="1205"/>
    </location>
</feature>
<dbReference type="GO" id="GO:0003682">
    <property type="term" value="F:chromatin binding"/>
    <property type="evidence" value="ECO:0007669"/>
    <property type="project" value="TreeGrafter"/>
</dbReference>
<feature type="compositionally biased region" description="Basic residues" evidence="7">
    <location>
        <begin position="62"/>
        <end position="72"/>
    </location>
</feature>
<reference evidence="9" key="1">
    <citation type="submission" date="2021-01" db="EMBL/GenBank/DDBJ databases">
        <authorList>
            <person name="Corre E."/>
            <person name="Pelletier E."/>
            <person name="Niang G."/>
            <person name="Scheremetjew M."/>
            <person name="Finn R."/>
            <person name="Kale V."/>
            <person name="Holt S."/>
            <person name="Cochrane G."/>
            <person name="Meng A."/>
            <person name="Brown T."/>
            <person name="Cohen L."/>
        </authorList>
    </citation>
    <scope>NUCLEOTIDE SEQUENCE</scope>
    <source>
        <strain evidence="9">GSO104</strain>
    </source>
</reference>
<feature type="region of interest" description="Disordered" evidence="7">
    <location>
        <begin position="757"/>
        <end position="779"/>
    </location>
</feature>
<feature type="region of interest" description="Disordered" evidence="7">
    <location>
        <begin position="315"/>
        <end position="337"/>
    </location>
</feature>
<evidence type="ECO:0000256" key="3">
    <source>
        <dbReference type="ARBA" id="ARBA00022771"/>
    </source>
</evidence>
<feature type="region of interest" description="Disordered" evidence="7">
    <location>
        <begin position="1123"/>
        <end position="1238"/>
    </location>
</feature>
<dbReference type="SUPFAM" id="SSF57903">
    <property type="entry name" value="FYVE/PHD zinc finger"/>
    <property type="match status" value="2"/>
</dbReference>
<feature type="compositionally biased region" description="Basic residues" evidence="7">
    <location>
        <begin position="85"/>
        <end position="96"/>
    </location>
</feature>
<dbReference type="EMBL" id="HBNS01023800">
    <property type="protein sequence ID" value="CAE4614605.1"/>
    <property type="molecule type" value="Transcribed_RNA"/>
</dbReference>
<dbReference type="GO" id="GO:0008270">
    <property type="term" value="F:zinc ion binding"/>
    <property type="evidence" value="ECO:0007669"/>
    <property type="project" value="UniProtKB-KW"/>
</dbReference>
<evidence type="ECO:0000256" key="2">
    <source>
        <dbReference type="ARBA" id="ARBA00022723"/>
    </source>
</evidence>
<feature type="region of interest" description="Disordered" evidence="7">
    <location>
        <begin position="39"/>
        <end position="222"/>
    </location>
</feature>
<dbReference type="InterPro" id="IPR013083">
    <property type="entry name" value="Znf_RING/FYVE/PHD"/>
</dbReference>
<dbReference type="InterPro" id="IPR011011">
    <property type="entry name" value="Znf_FYVE_PHD"/>
</dbReference>
<dbReference type="GO" id="GO:0045814">
    <property type="term" value="P:negative regulation of gene expression, epigenetic"/>
    <property type="evidence" value="ECO:0007669"/>
    <property type="project" value="TreeGrafter"/>
</dbReference>
<feature type="compositionally biased region" description="Basic residues" evidence="7">
    <location>
        <begin position="1129"/>
        <end position="1139"/>
    </location>
</feature>
<organism evidence="9">
    <name type="scientific">Ditylum brightwellii</name>
    <dbReference type="NCBI Taxonomy" id="49249"/>
    <lineage>
        <taxon>Eukaryota</taxon>
        <taxon>Sar</taxon>
        <taxon>Stramenopiles</taxon>
        <taxon>Ochrophyta</taxon>
        <taxon>Bacillariophyta</taxon>
        <taxon>Mediophyceae</taxon>
        <taxon>Lithodesmiophycidae</taxon>
        <taxon>Lithodesmiales</taxon>
        <taxon>Lithodesmiaceae</taxon>
        <taxon>Ditylum</taxon>
    </lineage>
</organism>
<feature type="compositionally biased region" description="Polar residues" evidence="7">
    <location>
        <begin position="149"/>
        <end position="168"/>
    </location>
</feature>
<protein>
    <recommendedName>
        <fullName evidence="8">PHD-type domain-containing protein</fullName>
    </recommendedName>
</protein>
<evidence type="ECO:0000256" key="4">
    <source>
        <dbReference type="ARBA" id="ARBA00022833"/>
    </source>
</evidence>
<evidence type="ECO:0000256" key="6">
    <source>
        <dbReference type="PROSITE-ProRule" id="PRU00146"/>
    </source>
</evidence>
<keyword evidence="2" id="KW-0479">Metal-binding</keyword>
<feature type="region of interest" description="Disordered" evidence="7">
    <location>
        <begin position="1"/>
        <end position="26"/>
    </location>
</feature>
<dbReference type="SMART" id="SM00249">
    <property type="entry name" value="PHD"/>
    <property type="match status" value="2"/>
</dbReference>
<accession>A0A7S4RHQ4</accession>
<dbReference type="Gene3D" id="3.30.40.10">
    <property type="entry name" value="Zinc/RING finger domain, C3HC4 (zinc finger)"/>
    <property type="match status" value="2"/>
</dbReference>
<feature type="compositionally biased region" description="Basic and acidic residues" evidence="7">
    <location>
        <begin position="315"/>
        <end position="327"/>
    </location>
</feature>
<evidence type="ECO:0000313" key="9">
    <source>
        <dbReference type="EMBL" id="CAE4614605.1"/>
    </source>
</evidence>
<feature type="compositionally biased region" description="Basic and acidic residues" evidence="7">
    <location>
        <begin position="1140"/>
        <end position="1150"/>
    </location>
</feature>
<feature type="compositionally biased region" description="Basic residues" evidence="7">
    <location>
        <begin position="174"/>
        <end position="183"/>
    </location>
</feature>
<feature type="compositionally biased region" description="Low complexity" evidence="7">
    <location>
        <begin position="545"/>
        <end position="555"/>
    </location>
</feature>
<feature type="compositionally biased region" description="Polar residues" evidence="7">
    <location>
        <begin position="103"/>
        <end position="113"/>
    </location>
</feature>
<keyword evidence="3 6" id="KW-0863">Zinc-finger</keyword>
<feature type="compositionally biased region" description="Acidic residues" evidence="7">
    <location>
        <begin position="954"/>
        <end position="972"/>
    </location>
</feature>
<name>A0A7S4RHQ4_9STRA</name>
<dbReference type="InterPro" id="IPR019787">
    <property type="entry name" value="Znf_PHD-finger"/>
</dbReference>
<evidence type="ECO:0000256" key="5">
    <source>
        <dbReference type="ARBA" id="ARBA00023242"/>
    </source>
</evidence>
<dbReference type="InterPro" id="IPR001965">
    <property type="entry name" value="Znf_PHD"/>
</dbReference>
<feature type="compositionally biased region" description="Basic residues" evidence="7">
    <location>
        <begin position="1219"/>
        <end position="1238"/>
    </location>
</feature>
<feature type="compositionally biased region" description="Low complexity" evidence="7">
    <location>
        <begin position="40"/>
        <end position="61"/>
    </location>
</feature>
<feature type="compositionally biased region" description="Low complexity" evidence="7">
    <location>
        <begin position="7"/>
        <end position="26"/>
    </location>
</feature>
<dbReference type="PANTHER" id="PTHR12628">
    <property type="entry name" value="POLYCOMB-LIKE TRANSCRIPTION FACTOR"/>
    <property type="match status" value="1"/>
</dbReference>
<keyword evidence="4" id="KW-0862">Zinc</keyword>
<evidence type="ECO:0000256" key="1">
    <source>
        <dbReference type="ARBA" id="ARBA00004123"/>
    </source>
</evidence>
<comment type="subcellular location">
    <subcellularLocation>
        <location evidence="1">Nucleus</location>
    </subcellularLocation>
</comment>
<evidence type="ECO:0000259" key="8">
    <source>
        <dbReference type="PROSITE" id="PS50016"/>
    </source>
</evidence>
<evidence type="ECO:0000256" key="7">
    <source>
        <dbReference type="SAM" id="MobiDB-lite"/>
    </source>
</evidence>
<dbReference type="PROSITE" id="PS01359">
    <property type="entry name" value="ZF_PHD_1"/>
    <property type="match status" value="1"/>
</dbReference>
<feature type="compositionally biased region" description="Basic and acidic residues" evidence="7">
    <location>
        <begin position="758"/>
        <end position="769"/>
    </location>
</feature>
<dbReference type="InterPro" id="IPR019786">
    <property type="entry name" value="Zinc_finger_PHD-type_CS"/>
</dbReference>